<reference evidence="3" key="1">
    <citation type="submission" date="2017-09" db="EMBL/GenBank/DDBJ databases">
        <authorList>
            <person name="Varghese N."/>
            <person name="Submissions S."/>
        </authorList>
    </citation>
    <scope>NUCLEOTIDE SEQUENCE [LARGE SCALE GENOMIC DNA]</scope>
    <source>
        <strain evidence="3">DSM 44270</strain>
    </source>
</reference>
<evidence type="ECO:0000313" key="2">
    <source>
        <dbReference type="EMBL" id="SOE02927.1"/>
    </source>
</evidence>
<gene>
    <name evidence="2" type="ORF">SAMN06272739_3888</name>
</gene>
<dbReference type="RefSeq" id="WP_097185574.1">
    <property type="nucleotide sequence ID" value="NZ_OCNK01000005.1"/>
</dbReference>
<keyword evidence="3" id="KW-1185">Reference proteome</keyword>
<sequence>MTLVAPDPTRTVPLPLREQADVRDRWLTQRLLDVLPGLMDRAGIDLWLIIGREGNEDPVLATLLPATWLSARRRTMLVLHRSDDGVTAVAVSRYPVGQFLPAWSPEDAHCDLSTEESQWAEVRRIVEQADPRRIGIDVSGTFALADGLSHTEHGRLVEALGPYADRMVPAEELAVGWLETRLPEEIRALHALNRLVHQVVAEAYSPAALTPGTTTALDLAWWLRQRFHDLGVEPWFHPVVSLQRAGVPLVEERGALLPAMLYGSVIEPGDLVHCDVGITSLGLRTDTQRNGYVLAPGETEAPAGLRAAMRAGNRMQDLTVAALTVGRTGNEVLATARAAAAAEGIDADVYSHPVGFHGHGAGPAIGLWDEQHGVPGAGDYPVHTDTVYALELAVRRPVPEWGGQCVRMALEQGIARTGDAVEYLDGRQTQLILIPGG</sequence>
<dbReference type="GO" id="GO:0004177">
    <property type="term" value="F:aminopeptidase activity"/>
    <property type="evidence" value="ECO:0007669"/>
    <property type="project" value="UniProtKB-KW"/>
</dbReference>
<dbReference type="Proteomes" id="UP000219482">
    <property type="component" value="Unassembled WGS sequence"/>
</dbReference>
<dbReference type="InterPro" id="IPR000994">
    <property type="entry name" value="Pept_M24"/>
</dbReference>
<keyword evidence="2" id="KW-0031">Aminopeptidase</keyword>
<dbReference type="EMBL" id="OCNK01000005">
    <property type="protein sequence ID" value="SOE02927.1"/>
    <property type="molecule type" value="Genomic_DNA"/>
</dbReference>
<accession>A0A286H580</accession>
<dbReference type="PANTHER" id="PTHR46112">
    <property type="entry name" value="AMINOPEPTIDASE"/>
    <property type="match status" value="1"/>
</dbReference>
<dbReference type="PANTHER" id="PTHR46112:SF8">
    <property type="entry name" value="CYTOPLASMIC PEPTIDASE PEPQ-RELATED"/>
    <property type="match status" value="1"/>
</dbReference>
<keyword evidence="2" id="KW-0645">Protease</keyword>
<dbReference type="InterPro" id="IPR036005">
    <property type="entry name" value="Creatinase/aminopeptidase-like"/>
</dbReference>
<dbReference type="InterPro" id="IPR050659">
    <property type="entry name" value="Peptidase_M24B"/>
</dbReference>
<name>A0A286H580_9ACTN</name>
<dbReference type="AlphaFoldDB" id="A0A286H580"/>
<dbReference type="Pfam" id="PF00557">
    <property type="entry name" value="Peptidase_M24"/>
    <property type="match status" value="1"/>
</dbReference>
<proteinExistence type="predicted"/>
<evidence type="ECO:0000259" key="1">
    <source>
        <dbReference type="Pfam" id="PF00557"/>
    </source>
</evidence>
<protein>
    <submittedName>
        <fullName evidence="2">Xaa-Pro aminopeptidase</fullName>
    </submittedName>
</protein>
<organism evidence="2 3">
    <name type="scientific">Blastococcus haudaquaticus</name>
    <dbReference type="NCBI Taxonomy" id="1938745"/>
    <lineage>
        <taxon>Bacteria</taxon>
        <taxon>Bacillati</taxon>
        <taxon>Actinomycetota</taxon>
        <taxon>Actinomycetes</taxon>
        <taxon>Geodermatophilales</taxon>
        <taxon>Geodermatophilaceae</taxon>
        <taxon>Blastococcus</taxon>
    </lineage>
</organism>
<evidence type="ECO:0000313" key="3">
    <source>
        <dbReference type="Proteomes" id="UP000219482"/>
    </source>
</evidence>
<dbReference type="SUPFAM" id="SSF55920">
    <property type="entry name" value="Creatinase/aminopeptidase"/>
    <property type="match status" value="1"/>
</dbReference>
<dbReference type="OrthoDB" id="9765815at2"/>
<dbReference type="Gene3D" id="3.90.230.10">
    <property type="entry name" value="Creatinase/methionine aminopeptidase superfamily"/>
    <property type="match status" value="1"/>
</dbReference>
<feature type="domain" description="Peptidase M24" evidence="1">
    <location>
        <begin position="193"/>
        <end position="403"/>
    </location>
</feature>
<keyword evidence="2" id="KW-0378">Hydrolase</keyword>